<dbReference type="RefSeq" id="WP_018474816.1">
    <property type="nucleotide sequence ID" value="NZ_BMWX01000004.1"/>
</dbReference>
<dbReference type="GO" id="GO:0016020">
    <property type="term" value="C:membrane"/>
    <property type="evidence" value="ECO:0007669"/>
    <property type="project" value="UniProtKB-SubCell"/>
</dbReference>
<dbReference type="InterPro" id="IPR000620">
    <property type="entry name" value="EamA_dom"/>
</dbReference>
<dbReference type="Gene3D" id="1.10.3730.20">
    <property type="match status" value="2"/>
</dbReference>
<feature type="transmembrane region" description="Helical" evidence="5">
    <location>
        <begin position="81"/>
        <end position="102"/>
    </location>
</feature>
<feature type="transmembrane region" description="Helical" evidence="5">
    <location>
        <begin position="133"/>
        <end position="153"/>
    </location>
</feature>
<accession>A0A918Q2J1</accession>
<feature type="domain" description="EamA" evidence="6">
    <location>
        <begin position="1"/>
        <end position="124"/>
    </location>
</feature>
<protein>
    <submittedName>
        <fullName evidence="7">Membrane protein</fullName>
    </submittedName>
</protein>
<evidence type="ECO:0000313" key="7">
    <source>
        <dbReference type="EMBL" id="GGZ31605.1"/>
    </source>
</evidence>
<dbReference type="Pfam" id="PF00892">
    <property type="entry name" value="EamA"/>
    <property type="match status" value="2"/>
</dbReference>
<dbReference type="PANTHER" id="PTHR22911">
    <property type="entry name" value="ACYL-MALONYL CONDENSING ENZYME-RELATED"/>
    <property type="match status" value="1"/>
</dbReference>
<comment type="subcellular location">
    <subcellularLocation>
        <location evidence="1">Membrane</location>
        <topology evidence="1">Multi-pass membrane protein</topology>
    </subcellularLocation>
</comment>
<sequence>MLLAGIFFAIMQVMVKYVPHLPAAEIVFFRSLFSLVVSYIILKRQGVPIFGNNKKLLILRGISGSLGLITFFYTLQNIPLASAVTLQYLSPIFTTILGIFIVKEKVKPIRFLYFAIAFGGVLVIEGFDARISLQYTMIGVASGFFAGLAYNIIRKLKGSEHPLVIVFYFPLVTLPIVSVWSYFHWVTPVGWDWLILLGIGIFTQAAQYFMTMAYQHANLAKITSLNYIGILYALVFGFIFFGETFNLLTYLGMALVLCGVILNIRSK</sequence>
<reference evidence="7" key="2">
    <citation type="submission" date="2020-09" db="EMBL/GenBank/DDBJ databases">
        <authorList>
            <person name="Sun Q."/>
            <person name="Kim S."/>
        </authorList>
    </citation>
    <scope>NUCLEOTIDE SEQUENCE</scope>
    <source>
        <strain evidence="7">KCTC 12368</strain>
    </source>
</reference>
<keyword evidence="2 5" id="KW-0812">Transmembrane</keyword>
<dbReference type="SUPFAM" id="SSF103481">
    <property type="entry name" value="Multidrug resistance efflux transporter EmrE"/>
    <property type="match status" value="2"/>
</dbReference>
<reference evidence="7" key="1">
    <citation type="journal article" date="2014" name="Int. J. Syst. Evol. Microbiol.">
        <title>Complete genome sequence of Corynebacterium casei LMG S-19264T (=DSM 44701T), isolated from a smear-ripened cheese.</title>
        <authorList>
            <consortium name="US DOE Joint Genome Institute (JGI-PGF)"/>
            <person name="Walter F."/>
            <person name="Albersmeier A."/>
            <person name="Kalinowski J."/>
            <person name="Ruckert C."/>
        </authorList>
    </citation>
    <scope>NUCLEOTIDE SEQUENCE</scope>
    <source>
        <strain evidence="7">KCTC 12368</strain>
    </source>
</reference>
<feature type="transmembrane region" description="Helical" evidence="5">
    <location>
        <begin position="109"/>
        <end position="127"/>
    </location>
</feature>
<feature type="domain" description="EamA" evidence="6">
    <location>
        <begin position="138"/>
        <end position="264"/>
    </location>
</feature>
<keyword evidence="4 5" id="KW-0472">Membrane</keyword>
<evidence type="ECO:0000256" key="4">
    <source>
        <dbReference type="ARBA" id="ARBA00023136"/>
    </source>
</evidence>
<feature type="transmembrane region" description="Helical" evidence="5">
    <location>
        <begin position="222"/>
        <end position="241"/>
    </location>
</feature>
<dbReference type="InterPro" id="IPR037185">
    <property type="entry name" value="EmrE-like"/>
</dbReference>
<evidence type="ECO:0000256" key="3">
    <source>
        <dbReference type="ARBA" id="ARBA00022989"/>
    </source>
</evidence>
<organism evidence="7 8">
    <name type="scientific">Echinicola pacifica</name>
    <dbReference type="NCBI Taxonomy" id="346377"/>
    <lineage>
        <taxon>Bacteria</taxon>
        <taxon>Pseudomonadati</taxon>
        <taxon>Bacteroidota</taxon>
        <taxon>Cytophagia</taxon>
        <taxon>Cytophagales</taxon>
        <taxon>Cyclobacteriaceae</taxon>
        <taxon>Echinicola</taxon>
    </lineage>
</organism>
<evidence type="ECO:0000256" key="5">
    <source>
        <dbReference type="SAM" id="Phobius"/>
    </source>
</evidence>
<comment type="caution">
    <text evidence="7">The sequence shown here is derived from an EMBL/GenBank/DDBJ whole genome shotgun (WGS) entry which is preliminary data.</text>
</comment>
<feature type="transmembrane region" description="Helical" evidence="5">
    <location>
        <begin position="25"/>
        <end position="42"/>
    </location>
</feature>
<dbReference type="Proteomes" id="UP000619457">
    <property type="component" value="Unassembled WGS sequence"/>
</dbReference>
<feature type="transmembrane region" description="Helical" evidence="5">
    <location>
        <begin position="165"/>
        <end position="185"/>
    </location>
</feature>
<dbReference type="EMBL" id="BMWX01000004">
    <property type="protein sequence ID" value="GGZ31605.1"/>
    <property type="molecule type" value="Genomic_DNA"/>
</dbReference>
<keyword evidence="3 5" id="KW-1133">Transmembrane helix</keyword>
<evidence type="ECO:0000313" key="8">
    <source>
        <dbReference type="Proteomes" id="UP000619457"/>
    </source>
</evidence>
<dbReference type="PANTHER" id="PTHR22911:SF6">
    <property type="entry name" value="SOLUTE CARRIER FAMILY 35 MEMBER G1"/>
    <property type="match status" value="1"/>
</dbReference>
<evidence type="ECO:0000256" key="1">
    <source>
        <dbReference type="ARBA" id="ARBA00004141"/>
    </source>
</evidence>
<feature type="transmembrane region" description="Helical" evidence="5">
    <location>
        <begin position="191"/>
        <end position="210"/>
    </location>
</feature>
<keyword evidence="8" id="KW-1185">Reference proteome</keyword>
<feature type="transmembrane region" description="Helical" evidence="5">
    <location>
        <begin position="247"/>
        <end position="264"/>
    </location>
</feature>
<evidence type="ECO:0000256" key="2">
    <source>
        <dbReference type="ARBA" id="ARBA00022692"/>
    </source>
</evidence>
<gene>
    <name evidence="7" type="ORF">GCM10007049_26020</name>
</gene>
<feature type="transmembrane region" description="Helical" evidence="5">
    <location>
        <begin position="57"/>
        <end position="75"/>
    </location>
</feature>
<evidence type="ECO:0000259" key="6">
    <source>
        <dbReference type="Pfam" id="PF00892"/>
    </source>
</evidence>
<dbReference type="AlphaFoldDB" id="A0A918Q2J1"/>
<proteinExistence type="predicted"/>
<name>A0A918Q2J1_9BACT</name>